<evidence type="ECO:0000313" key="3">
    <source>
        <dbReference type="Proteomes" id="UP000250462"/>
    </source>
</evidence>
<comment type="caution">
    <text evidence="2">The sequence shown here is derived from an EMBL/GenBank/DDBJ whole genome shotgun (WGS) entry which is preliminary data.</text>
</comment>
<gene>
    <name evidence="2" type="ORF">DPM12_02840</name>
</gene>
<dbReference type="EMBL" id="QMIG01000002">
    <property type="protein sequence ID" value="RAW17810.1"/>
    <property type="molecule type" value="Genomic_DNA"/>
</dbReference>
<keyword evidence="3" id="KW-1185">Reference proteome</keyword>
<feature type="region of interest" description="Disordered" evidence="1">
    <location>
        <begin position="10"/>
        <end position="49"/>
    </location>
</feature>
<dbReference type="Proteomes" id="UP000250462">
    <property type="component" value="Unassembled WGS sequence"/>
</dbReference>
<organism evidence="2 3">
    <name type="scientific">Phytoactinopolyspora halophila</name>
    <dbReference type="NCBI Taxonomy" id="1981511"/>
    <lineage>
        <taxon>Bacteria</taxon>
        <taxon>Bacillati</taxon>
        <taxon>Actinomycetota</taxon>
        <taxon>Actinomycetes</taxon>
        <taxon>Jiangellales</taxon>
        <taxon>Jiangellaceae</taxon>
        <taxon>Phytoactinopolyspora</taxon>
    </lineage>
</organism>
<dbReference type="OrthoDB" id="5183304at2"/>
<accession>A0A329QZI5</accession>
<reference evidence="2 3" key="1">
    <citation type="submission" date="2018-06" db="EMBL/GenBank/DDBJ databases">
        <title>Phytoactinopolyspora halophila sp. nov., a novel halophilic actinomycete isolated from a saline soil in China.</title>
        <authorList>
            <person name="Tang S.-K."/>
        </authorList>
    </citation>
    <scope>NUCLEOTIDE SEQUENCE [LARGE SCALE GENOMIC DNA]</scope>
    <source>
        <strain evidence="2 3">YIM 96934</strain>
    </source>
</reference>
<evidence type="ECO:0000256" key="1">
    <source>
        <dbReference type="SAM" id="MobiDB-lite"/>
    </source>
</evidence>
<dbReference type="AlphaFoldDB" id="A0A329QZI5"/>
<dbReference type="RefSeq" id="WP_112256769.1">
    <property type="nucleotide sequence ID" value="NZ_QMIG01000002.1"/>
</dbReference>
<evidence type="ECO:0000313" key="2">
    <source>
        <dbReference type="EMBL" id="RAW17810.1"/>
    </source>
</evidence>
<proteinExistence type="predicted"/>
<protein>
    <submittedName>
        <fullName evidence="2">Uncharacterized protein</fullName>
    </submittedName>
</protein>
<name>A0A329QZI5_9ACTN</name>
<feature type="region of interest" description="Disordered" evidence="1">
    <location>
        <begin position="104"/>
        <end position="126"/>
    </location>
</feature>
<feature type="compositionally biased region" description="Acidic residues" evidence="1">
    <location>
        <begin position="36"/>
        <end position="49"/>
    </location>
</feature>
<sequence>MSWRDWIRGHIGPAENVPHTESGDVTQPPHLHLDPSSDETEIDPSSDDDTVPLRRWLGFALALALGAAAGVVGTNAHHEAVERSHVELIGGHATVELNQSLDALEPSSESPNADASGPGGGADTDADTEWRAELLVFNGGQRSIELADLEINGWRPSGDAAISEPVELRPDTWTTVQAHVAPACDADPPDDSATTLPATAVVGDPPVDDSPQIEFRPVPRGLHTAWHAVCSPDELETPQVWATQLHSAEILSRDAERGSMRVRLAVTPSFDPPVPASRPDLERGSARPERDIAVVRIWSHIAGLDATVPDLPVEIPAGETGELEIEWRIIDCDALDDLERATLSLHLSENVETPLAQVRDAPVPSPVIYELGKLSSEACQL</sequence>